<dbReference type="Pfam" id="PF13191">
    <property type="entry name" value="AAA_16"/>
    <property type="match status" value="1"/>
</dbReference>
<dbReference type="InterPro" id="IPR000719">
    <property type="entry name" value="Prot_kinase_dom"/>
</dbReference>
<accession>A0A0K1EGQ7</accession>
<dbReference type="Pfam" id="PF13424">
    <property type="entry name" value="TPR_12"/>
    <property type="match status" value="1"/>
</dbReference>
<dbReference type="GO" id="GO:0004674">
    <property type="term" value="F:protein serine/threonine kinase activity"/>
    <property type="evidence" value="ECO:0007669"/>
    <property type="project" value="UniProtKB-EC"/>
</dbReference>
<evidence type="ECO:0000256" key="3">
    <source>
        <dbReference type="PROSITE-ProRule" id="PRU00339"/>
    </source>
</evidence>
<dbReference type="KEGG" id="ccro:CMC5_042040"/>
<dbReference type="Proteomes" id="UP000067626">
    <property type="component" value="Chromosome"/>
</dbReference>
<keyword evidence="1" id="KW-0547">Nucleotide-binding</keyword>
<dbReference type="InterPro" id="IPR008271">
    <property type="entry name" value="Ser/Thr_kinase_AS"/>
</dbReference>
<dbReference type="GO" id="GO:0005737">
    <property type="term" value="C:cytoplasm"/>
    <property type="evidence" value="ECO:0007669"/>
    <property type="project" value="TreeGrafter"/>
</dbReference>
<dbReference type="Pfam" id="PF00069">
    <property type="entry name" value="Pkinase"/>
    <property type="match status" value="1"/>
</dbReference>
<evidence type="ECO:0000313" key="5">
    <source>
        <dbReference type="EMBL" id="AKT40051.1"/>
    </source>
</evidence>
<dbReference type="OrthoDB" id="5476413at2"/>
<dbReference type="SMART" id="SM00220">
    <property type="entry name" value="S_TKc"/>
    <property type="match status" value="1"/>
</dbReference>
<dbReference type="SUPFAM" id="SSF52540">
    <property type="entry name" value="P-loop containing nucleoside triphosphate hydrolases"/>
    <property type="match status" value="1"/>
</dbReference>
<dbReference type="RefSeq" id="WP_050432034.1">
    <property type="nucleotide sequence ID" value="NZ_CP012159.1"/>
</dbReference>
<dbReference type="PROSITE" id="PS00108">
    <property type="entry name" value="PROTEIN_KINASE_ST"/>
    <property type="match status" value="1"/>
</dbReference>
<dbReference type="EMBL" id="CP012159">
    <property type="protein sequence ID" value="AKT40051.1"/>
    <property type="molecule type" value="Genomic_DNA"/>
</dbReference>
<dbReference type="STRING" id="52.CMC5_042040"/>
<keyword evidence="3" id="KW-0802">TPR repeat</keyword>
<gene>
    <name evidence="5" type="ORF">CMC5_042040</name>
</gene>
<keyword evidence="5" id="KW-0808">Transferase</keyword>
<evidence type="ECO:0000259" key="4">
    <source>
        <dbReference type="PROSITE" id="PS50011"/>
    </source>
</evidence>
<evidence type="ECO:0000256" key="1">
    <source>
        <dbReference type="ARBA" id="ARBA00022741"/>
    </source>
</evidence>
<evidence type="ECO:0000256" key="2">
    <source>
        <dbReference type="ARBA" id="ARBA00022840"/>
    </source>
</evidence>
<dbReference type="InterPro" id="IPR041664">
    <property type="entry name" value="AAA_16"/>
</dbReference>
<dbReference type="PANTHER" id="PTHR16305:SF28">
    <property type="entry name" value="GUANYLATE CYCLASE DOMAIN-CONTAINING PROTEIN"/>
    <property type="match status" value="1"/>
</dbReference>
<keyword evidence="5" id="KW-0418">Kinase</keyword>
<name>A0A0K1EGQ7_CHOCO</name>
<dbReference type="InterPro" id="IPR011009">
    <property type="entry name" value="Kinase-like_dom_sf"/>
</dbReference>
<dbReference type="SUPFAM" id="SSF56112">
    <property type="entry name" value="Protein kinase-like (PK-like)"/>
    <property type="match status" value="1"/>
</dbReference>
<dbReference type="CDD" id="cd14014">
    <property type="entry name" value="STKc_PknB_like"/>
    <property type="match status" value="1"/>
</dbReference>
<dbReference type="InterPro" id="IPR027417">
    <property type="entry name" value="P-loop_NTPase"/>
</dbReference>
<proteinExistence type="predicted"/>
<feature type="domain" description="Protein kinase" evidence="4">
    <location>
        <begin position="11"/>
        <end position="275"/>
    </location>
</feature>
<keyword evidence="6" id="KW-1185">Reference proteome</keyword>
<dbReference type="PROSITE" id="PS50011">
    <property type="entry name" value="PROTEIN_KINASE_DOM"/>
    <property type="match status" value="1"/>
</dbReference>
<protein>
    <submittedName>
        <fullName evidence="5">Protein kinase</fullName>
        <ecNumber evidence="5">2.7.11.1</ecNumber>
    </submittedName>
</protein>
<dbReference type="GO" id="GO:0004016">
    <property type="term" value="F:adenylate cyclase activity"/>
    <property type="evidence" value="ECO:0007669"/>
    <property type="project" value="TreeGrafter"/>
</dbReference>
<dbReference type="Gene3D" id="1.25.40.10">
    <property type="entry name" value="Tetratricopeptide repeat domain"/>
    <property type="match status" value="1"/>
</dbReference>
<dbReference type="SUPFAM" id="SSF48452">
    <property type="entry name" value="TPR-like"/>
    <property type="match status" value="1"/>
</dbReference>
<dbReference type="Gene3D" id="3.30.200.20">
    <property type="entry name" value="Phosphorylase Kinase, domain 1"/>
    <property type="match status" value="1"/>
</dbReference>
<dbReference type="EC" id="2.7.11.1" evidence="5"/>
<feature type="repeat" description="TPR" evidence="3">
    <location>
        <begin position="1073"/>
        <end position="1106"/>
    </location>
</feature>
<sequence>MDPGTLIAGRFSIERQAASGGMGTVFRASDLLDGSTVALKMLRGQDALDVDRFDRESRILSELDHPGIVRYIAHGTTTAGERYLAMEWLEGEDLAARLARRALTPLESVTMLRKAAEALGYAHGNGIVHRDIKPSNLFLVTGDVRRLKVVDFGIARPDGDTHRLTYTGGILGTPGYIAPEQLEGQPAKDPAVDVFSLACVVFECIAGKPAFEGAHLMAALAKLLFQEPPRLRELRHDVPELLERLIERMMSKVVAERPRNGAEVCVALDAIEPAIATWTTPLDRSTLVSAPMPPGSVRSPDSLTIREARLVSLVLAGDPDAGSAGGLDPEALAATDLRDSIAACGAHLVELVRGSLVAVVSGPGSAVDRAERAVQCALLLRERFQHIPICVVTGRGVSSAKLIEGDVIDRGVRALRATAGGTVRLDDVTAGMLGARFEVNSDGGGLYLAGESSSDEGAPLLLGRPSPWVGRSRELAAVEGVFAGCVQESLASAVLVTGPAGAGKSRLRQELVTRARRIADPLEVMIGRASSVAAGSPFGIIADAIRRAAGVRDGEPLEVRRRKLKARLGRHLEGAALSTVSAFLGEVVGTPFPEGEARGLRAARENAMMMSDATRAAWEDWLTAECSAQPVLLVLEDLHWGDAATVRLVDATLRNLRDLPLMLLVLARPEIHQQFPSLWVDREVQLIKLGPLPPRASEKLVRGVLGEQMSDDVVARLVDRADGNPFYLEELIRAVAAGKEDGLPDSVLGTVEARLDAEGTEAKRALRAASVFGDRFSKLGVTALLGGENKNREIESVLQALSARELIAPINTPGLLANDYVFRHAIVREAAYAMLTDHDRELGHRLAGEWLERTGHPDAMTIAEHFRRGGVPDRSVRWYRRAAEQALEANDLSAALERAIRATEAGAEGPELGGVRLIEAEANLWRGELAMAEQRANEATDLLQPLSAAWFRAGMQAAIAAGRLGATERVARWAAVASVVTGGENARRAQMVCLSNCATYLTFGGRFAEADALISRLDQAIAEQGRLDPEVAAELHQMRAFRASAAGDPGACLRELQAAQAAFDLAGDQRNACTIRSNLGFIYTELGDFEHAEETLRSALTIAARMGLDDLETVILHNLGKPLAYRGNLDEARVIEQRAVDAFQQQGAARTEGVSRVYLAEIAFLSGDLVAAEREARAAAETLKVAPSLRASAVALLSRALLAQGRTAEALLSAREAHAALQELGSLEEGEALVRLAYAEALEATGASSDAASVLATAREHLLSRAAKISDLRWRDSFLTQVPDNARTLSLSDAPLGGEAS</sequence>
<dbReference type="PANTHER" id="PTHR16305">
    <property type="entry name" value="TESTICULAR SOLUBLE ADENYLYL CYCLASE"/>
    <property type="match status" value="1"/>
</dbReference>
<dbReference type="Gene3D" id="1.10.510.10">
    <property type="entry name" value="Transferase(Phosphotransferase) domain 1"/>
    <property type="match status" value="1"/>
</dbReference>
<dbReference type="GO" id="GO:0005524">
    <property type="term" value="F:ATP binding"/>
    <property type="evidence" value="ECO:0007669"/>
    <property type="project" value="UniProtKB-KW"/>
</dbReference>
<dbReference type="InterPro" id="IPR011990">
    <property type="entry name" value="TPR-like_helical_dom_sf"/>
</dbReference>
<dbReference type="PROSITE" id="PS50005">
    <property type="entry name" value="TPR"/>
    <property type="match status" value="1"/>
</dbReference>
<dbReference type="InterPro" id="IPR019734">
    <property type="entry name" value="TPR_rpt"/>
</dbReference>
<reference evidence="5 6" key="1">
    <citation type="submission" date="2015-07" db="EMBL/GenBank/DDBJ databases">
        <title>Genome analysis of myxobacterium Chondromyces crocatus Cm c5 reveals a high potential for natural compound synthesis and the genetic basis for the loss of fruiting body formation.</title>
        <authorList>
            <person name="Zaburannyi N."/>
            <person name="Bunk B."/>
            <person name="Maier J."/>
            <person name="Overmann J."/>
            <person name="Mueller R."/>
        </authorList>
    </citation>
    <scope>NUCLEOTIDE SEQUENCE [LARGE SCALE GENOMIC DNA]</scope>
    <source>
        <strain evidence="5 6">Cm c5</strain>
    </source>
</reference>
<organism evidence="5 6">
    <name type="scientific">Chondromyces crocatus</name>
    <dbReference type="NCBI Taxonomy" id="52"/>
    <lineage>
        <taxon>Bacteria</taxon>
        <taxon>Pseudomonadati</taxon>
        <taxon>Myxococcota</taxon>
        <taxon>Polyangia</taxon>
        <taxon>Polyangiales</taxon>
        <taxon>Polyangiaceae</taxon>
        <taxon>Chondromyces</taxon>
    </lineage>
</organism>
<keyword evidence="2" id="KW-0067">ATP-binding</keyword>
<evidence type="ECO:0000313" key="6">
    <source>
        <dbReference type="Proteomes" id="UP000067626"/>
    </source>
</evidence>